<reference evidence="1 2" key="1">
    <citation type="submission" date="2016-09" db="EMBL/GenBank/DDBJ databases">
        <title>The complete genome sequences of Rhizobium gallicum, symbiovars gallicum and phaseoli, symbionts associated to common bean (Phaseolus vulgaris).</title>
        <authorList>
            <person name="Bustos P."/>
            <person name="Santamaria R.I."/>
            <person name="Perez-Carrascal O.M."/>
            <person name="Juarez S."/>
            <person name="Lozano L."/>
            <person name="Martinez-Flores I."/>
            <person name="Martinez-Romero E."/>
            <person name="Cevallos M."/>
            <person name="Romero D."/>
            <person name="Davila G."/>
            <person name="Gonzalez V."/>
        </authorList>
    </citation>
    <scope>NUCLEOTIDE SEQUENCE [LARGE SCALE GENOMIC DNA]</scope>
    <source>
        <strain evidence="1 2">IE4872</strain>
    </source>
</reference>
<name>A0A1L5NJG0_9HYPH</name>
<protein>
    <submittedName>
        <fullName evidence="1">Uncharacterized protein</fullName>
    </submittedName>
</protein>
<dbReference type="EMBL" id="CP017101">
    <property type="protein sequence ID" value="APO67999.1"/>
    <property type="molecule type" value="Genomic_DNA"/>
</dbReference>
<gene>
    <name evidence="1" type="ORF">IE4872_CH02385</name>
</gene>
<sequence length="57" mass="6753">MRSFNECMQQFGRRNFRCHAFFCIAIAGLGHSDYIPAYAFDMAIEIRLRPNFFELND</sequence>
<accession>A0A1L5NJG0</accession>
<evidence type="ECO:0000313" key="2">
    <source>
        <dbReference type="Proteomes" id="UP000184749"/>
    </source>
</evidence>
<proteinExistence type="predicted"/>
<organism evidence="1 2">
    <name type="scientific">Rhizobium gallicum</name>
    <dbReference type="NCBI Taxonomy" id="56730"/>
    <lineage>
        <taxon>Bacteria</taxon>
        <taxon>Pseudomonadati</taxon>
        <taxon>Pseudomonadota</taxon>
        <taxon>Alphaproteobacteria</taxon>
        <taxon>Hyphomicrobiales</taxon>
        <taxon>Rhizobiaceae</taxon>
        <taxon>Rhizobium/Agrobacterium group</taxon>
        <taxon>Rhizobium</taxon>
    </lineage>
</organism>
<dbReference type="Proteomes" id="UP000184749">
    <property type="component" value="Chromosome"/>
</dbReference>
<dbReference type="AlphaFoldDB" id="A0A1L5NJG0"/>
<evidence type="ECO:0000313" key="1">
    <source>
        <dbReference type="EMBL" id="APO67999.1"/>
    </source>
</evidence>